<evidence type="ECO:0008006" key="3">
    <source>
        <dbReference type="Google" id="ProtNLM"/>
    </source>
</evidence>
<proteinExistence type="predicted"/>
<evidence type="ECO:0000313" key="1">
    <source>
        <dbReference type="EMBL" id="MBB5803888.1"/>
    </source>
</evidence>
<sequence length="219" mass="24248">MTAAPPTIPVVRSLPSPGAYMCGLTWSDGLLWHSDQDAGRIWAIDPRYGDVERELECSRVRADLTWWDGQLCQVGGRPKRIVLVDPESGSVVGTKPVEPSSGRLCGTEMSAAGMWMGLRDPAVVQLRDFETMTVQREMPIVGTPSGLTCVNRLVVYGEFETGLVRALDTTTEQIVGTARVEGRPTGMAWDGYSLWYCDFPARRFKAIRLDDVLHGDRWS</sequence>
<comment type="caution">
    <text evidence="1">The sequence shown here is derived from an EMBL/GenBank/DDBJ whole genome shotgun (WGS) entry which is preliminary data.</text>
</comment>
<evidence type="ECO:0000313" key="2">
    <source>
        <dbReference type="Proteomes" id="UP000552097"/>
    </source>
</evidence>
<gene>
    <name evidence="1" type="ORF">F4560_003656</name>
</gene>
<keyword evidence="2" id="KW-1185">Reference proteome</keyword>
<dbReference type="Gene3D" id="2.130.10.10">
    <property type="entry name" value="YVTN repeat-like/Quinoprotein amine dehydrogenase"/>
    <property type="match status" value="1"/>
</dbReference>
<dbReference type="InterPro" id="IPR015943">
    <property type="entry name" value="WD40/YVTN_repeat-like_dom_sf"/>
</dbReference>
<reference evidence="1 2" key="1">
    <citation type="submission" date="2020-08" db="EMBL/GenBank/DDBJ databases">
        <title>Sequencing the genomes of 1000 actinobacteria strains.</title>
        <authorList>
            <person name="Klenk H.-P."/>
        </authorList>
    </citation>
    <scope>NUCLEOTIDE SEQUENCE [LARGE SCALE GENOMIC DNA]</scope>
    <source>
        <strain evidence="1 2">DSM 45486</strain>
    </source>
</reference>
<dbReference type="Proteomes" id="UP000552097">
    <property type="component" value="Unassembled WGS sequence"/>
</dbReference>
<dbReference type="RefSeq" id="WP_184921462.1">
    <property type="nucleotide sequence ID" value="NZ_JACHMO010000001.1"/>
</dbReference>
<accession>A0A7W9HL04</accession>
<dbReference type="AlphaFoldDB" id="A0A7W9HL04"/>
<organism evidence="1 2">
    <name type="scientific">Saccharothrix ecbatanensis</name>
    <dbReference type="NCBI Taxonomy" id="1105145"/>
    <lineage>
        <taxon>Bacteria</taxon>
        <taxon>Bacillati</taxon>
        <taxon>Actinomycetota</taxon>
        <taxon>Actinomycetes</taxon>
        <taxon>Pseudonocardiales</taxon>
        <taxon>Pseudonocardiaceae</taxon>
        <taxon>Saccharothrix</taxon>
    </lineage>
</organism>
<name>A0A7W9HL04_9PSEU</name>
<dbReference type="SUPFAM" id="SSF50969">
    <property type="entry name" value="YVTN repeat-like/Quinoprotein amine dehydrogenase"/>
    <property type="match status" value="1"/>
</dbReference>
<dbReference type="InterPro" id="IPR011044">
    <property type="entry name" value="Quino_amine_DH_bsu"/>
</dbReference>
<protein>
    <recommendedName>
        <fullName evidence="3">Glutamine cyclotransferase</fullName>
    </recommendedName>
</protein>
<dbReference type="EMBL" id="JACHMO010000001">
    <property type="protein sequence ID" value="MBB5803888.1"/>
    <property type="molecule type" value="Genomic_DNA"/>
</dbReference>